<keyword evidence="1" id="KW-0812">Transmembrane</keyword>
<reference evidence="2 3" key="1">
    <citation type="submission" date="2020-10" db="EMBL/GenBank/DDBJ databases">
        <title>Bacillus sp. HD4P25, an endophyte from a halophyte.</title>
        <authorList>
            <person name="Sun J.-Q."/>
        </authorList>
    </citation>
    <scope>NUCLEOTIDE SEQUENCE [LARGE SCALE GENOMIC DNA]</scope>
    <source>
        <strain evidence="2 3">YIM 93174</strain>
    </source>
</reference>
<dbReference type="Proteomes" id="UP001516662">
    <property type="component" value="Unassembled WGS sequence"/>
</dbReference>
<organism evidence="2 3">
    <name type="scientific">Litchfieldia luteola</name>
    <dbReference type="NCBI Taxonomy" id="682179"/>
    <lineage>
        <taxon>Bacteria</taxon>
        <taxon>Bacillati</taxon>
        <taxon>Bacillota</taxon>
        <taxon>Bacilli</taxon>
        <taxon>Bacillales</taxon>
        <taxon>Bacillaceae</taxon>
        <taxon>Litchfieldia</taxon>
    </lineage>
</organism>
<protein>
    <submittedName>
        <fullName evidence="2">Uncharacterized protein</fullName>
    </submittedName>
</protein>
<evidence type="ECO:0000313" key="2">
    <source>
        <dbReference type="EMBL" id="MBE4909244.1"/>
    </source>
</evidence>
<dbReference type="EMBL" id="JADCLJ010000021">
    <property type="protein sequence ID" value="MBE4909244.1"/>
    <property type="molecule type" value="Genomic_DNA"/>
</dbReference>
<comment type="caution">
    <text evidence="2">The sequence shown here is derived from an EMBL/GenBank/DDBJ whole genome shotgun (WGS) entry which is preliminary data.</text>
</comment>
<dbReference type="RefSeq" id="WP_193537674.1">
    <property type="nucleotide sequence ID" value="NZ_JADCLJ010000021.1"/>
</dbReference>
<keyword evidence="1" id="KW-1133">Transmembrane helix</keyword>
<evidence type="ECO:0000256" key="1">
    <source>
        <dbReference type="SAM" id="Phobius"/>
    </source>
</evidence>
<feature type="transmembrane region" description="Helical" evidence="1">
    <location>
        <begin position="49"/>
        <end position="74"/>
    </location>
</feature>
<feature type="transmembrane region" description="Helical" evidence="1">
    <location>
        <begin position="18"/>
        <end position="42"/>
    </location>
</feature>
<keyword evidence="3" id="KW-1185">Reference proteome</keyword>
<keyword evidence="1" id="KW-0472">Membrane</keyword>
<feature type="transmembrane region" description="Helical" evidence="1">
    <location>
        <begin position="80"/>
        <end position="99"/>
    </location>
</feature>
<accession>A0ABR9QL68</accession>
<proteinExistence type="predicted"/>
<gene>
    <name evidence="2" type="ORF">IMZ08_14350</name>
</gene>
<name>A0ABR9QL68_9BACI</name>
<sequence length="109" mass="12190">MQLLKFELYKIAIQKSIYIAYVLLMGVHVLGALCYSLVIVLISSISKNAMIAFVPNLLMVQPFFVEATIVTIFGVNLLSPVFACFLMVVLVGIFIVLIYQIMKKKEITA</sequence>
<evidence type="ECO:0000313" key="3">
    <source>
        <dbReference type="Proteomes" id="UP001516662"/>
    </source>
</evidence>